<comment type="caution">
    <text evidence="7">Lacks conserved residue(s) required for the propagation of feature annotation.</text>
</comment>
<keyword evidence="5 7" id="KW-1133">Transmembrane helix</keyword>
<keyword evidence="7" id="KW-0407">Ion channel</keyword>
<keyword evidence="7" id="KW-0406">Ion transport</keyword>
<dbReference type="SUPFAM" id="SSF82861">
    <property type="entry name" value="Mechanosensitive channel protein MscS (YggB), transmembrane region"/>
    <property type="match status" value="1"/>
</dbReference>
<comment type="subcellular location">
    <subcellularLocation>
        <location evidence="7">Cell inner membrane</location>
        <topology evidence="7">Multi-pass membrane protein</topology>
    </subcellularLocation>
    <subcellularLocation>
        <location evidence="1">Cell membrane</location>
        <topology evidence="1">Multi-pass membrane protein</topology>
    </subcellularLocation>
</comment>
<dbReference type="Gene3D" id="1.10.287.1260">
    <property type="match status" value="1"/>
</dbReference>
<dbReference type="RefSeq" id="WP_353644261.1">
    <property type="nucleotide sequence ID" value="NZ_CP159253.1"/>
</dbReference>
<dbReference type="AlphaFoldDB" id="A0AAU8CN86"/>
<dbReference type="Pfam" id="PF21088">
    <property type="entry name" value="MS_channel_1st"/>
    <property type="match status" value="1"/>
</dbReference>
<dbReference type="PANTHER" id="PTHR30221">
    <property type="entry name" value="SMALL-CONDUCTANCE MECHANOSENSITIVE CHANNEL"/>
    <property type="match status" value="1"/>
</dbReference>
<comment type="subunit">
    <text evidence="7">Homoheptamer.</text>
</comment>
<keyword evidence="7" id="KW-0813">Transport</keyword>
<sequence length="187" mass="19623">MDMNPQDAMLAFETGLARITALLVSYSLSVVGGVVLLVVGYIVAGLAERYLLSGLSRIHGFDPTLCRFFSKLARYAVLTLVAVMVLGQLGVQTASIIAAIGTVGLAIGLALQGTLQNIAAGIMLLVLRPFRIGEDVEIGAIAGTIEEIGLFATRLRTADGFTCSRRTRRCGTSLSEIFPAMASGATT</sequence>
<evidence type="ECO:0000256" key="7">
    <source>
        <dbReference type="RuleBase" id="RU369025"/>
    </source>
</evidence>
<keyword evidence="6 7" id="KW-0472">Membrane</keyword>
<feature type="domain" description="Mechanosensitive ion channel transmembrane helices 2/3" evidence="9">
    <location>
        <begin position="71"/>
        <end position="112"/>
    </location>
</feature>
<feature type="transmembrane region" description="Helical" evidence="7">
    <location>
        <begin position="26"/>
        <end position="51"/>
    </location>
</feature>
<dbReference type="InterPro" id="IPR045275">
    <property type="entry name" value="MscS_archaea/bacteria_type"/>
</dbReference>
<feature type="domain" description="Mechanosensitive ion channel MscS" evidence="8">
    <location>
        <begin position="114"/>
        <end position="160"/>
    </location>
</feature>
<protein>
    <recommendedName>
        <fullName evidence="7">Small-conductance mechanosensitive channel</fullName>
    </recommendedName>
</protein>
<evidence type="ECO:0000256" key="3">
    <source>
        <dbReference type="ARBA" id="ARBA00022475"/>
    </source>
</evidence>
<evidence type="ECO:0000256" key="6">
    <source>
        <dbReference type="ARBA" id="ARBA00023136"/>
    </source>
</evidence>
<feature type="transmembrane region" description="Helical" evidence="7">
    <location>
        <begin position="96"/>
        <end position="127"/>
    </location>
</feature>
<dbReference type="Pfam" id="PF05552">
    <property type="entry name" value="MS_channel_1st_1"/>
    <property type="match status" value="1"/>
</dbReference>
<comment type="similarity">
    <text evidence="2 7">Belongs to the MscS (TC 1.A.23) family.</text>
</comment>
<dbReference type="InterPro" id="IPR049142">
    <property type="entry name" value="MS_channel_1st"/>
</dbReference>
<evidence type="ECO:0000259" key="9">
    <source>
        <dbReference type="Pfam" id="PF21088"/>
    </source>
</evidence>
<dbReference type="InterPro" id="IPR006685">
    <property type="entry name" value="MscS_channel_2nd"/>
</dbReference>
<organism evidence="10">
    <name type="scientific">Mesorhizobium sp. WSM2240</name>
    <dbReference type="NCBI Taxonomy" id="3228851"/>
    <lineage>
        <taxon>Bacteria</taxon>
        <taxon>Pseudomonadati</taxon>
        <taxon>Pseudomonadota</taxon>
        <taxon>Alphaproteobacteria</taxon>
        <taxon>Hyphomicrobiales</taxon>
        <taxon>Phyllobacteriaceae</taxon>
        <taxon>Mesorhizobium</taxon>
    </lineage>
</organism>
<evidence type="ECO:0000256" key="1">
    <source>
        <dbReference type="ARBA" id="ARBA00004651"/>
    </source>
</evidence>
<keyword evidence="4 7" id="KW-0812">Transmembrane</keyword>
<gene>
    <name evidence="10" type="ORF">ABVK50_23645</name>
</gene>
<evidence type="ECO:0000259" key="8">
    <source>
        <dbReference type="Pfam" id="PF00924"/>
    </source>
</evidence>
<reference evidence="10" key="1">
    <citation type="submission" date="2024-06" db="EMBL/GenBank/DDBJ databases">
        <title>Mesorhizobium karijinii sp. nov., a symbiont of the iconic Swainsona formosa from arid Australia.</title>
        <authorList>
            <person name="Hill Y.J."/>
            <person name="Watkin E.L.J."/>
            <person name="O'Hara G.W."/>
            <person name="Terpolilli J."/>
            <person name="Tye M.L."/>
            <person name="Kohlmeier M.G."/>
        </authorList>
    </citation>
    <scope>NUCLEOTIDE SEQUENCE</scope>
    <source>
        <strain evidence="10">WSM2240</strain>
    </source>
</reference>
<proteinExistence type="inferred from homology"/>
<dbReference type="SUPFAM" id="SSF50182">
    <property type="entry name" value="Sm-like ribonucleoproteins"/>
    <property type="match status" value="1"/>
</dbReference>
<dbReference type="Pfam" id="PF00924">
    <property type="entry name" value="MS_channel_2nd"/>
    <property type="match status" value="1"/>
</dbReference>
<dbReference type="Gene3D" id="2.30.30.60">
    <property type="match status" value="1"/>
</dbReference>
<dbReference type="GO" id="GO:0005886">
    <property type="term" value="C:plasma membrane"/>
    <property type="evidence" value="ECO:0007669"/>
    <property type="project" value="UniProtKB-SubCell"/>
</dbReference>
<dbReference type="InterPro" id="IPR008910">
    <property type="entry name" value="MSC_TM_helix"/>
</dbReference>
<evidence type="ECO:0000256" key="2">
    <source>
        <dbReference type="ARBA" id="ARBA00008017"/>
    </source>
</evidence>
<evidence type="ECO:0000256" key="5">
    <source>
        <dbReference type="ARBA" id="ARBA00022989"/>
    </source>
</evidence>
<dbReference type="EMBL" id="CP159253">
    <property type="protein sequence ID" value="XCG48204.1"/>
    <property type="molecule type" value="Genomic_DNA"/>
</dbReference>
<dbReference type="InterPro" id="IPR023408">
    <property type="entry name" value="MscS_beta-dom_sf"/>
</dbReference>
<accession>A0AAU8CN86</accession>
<evidence type="ECO:0000256" key="4">
    <source>
        <dbReference type="ARBA" id="ARBA00022692"/>
    </source>
</evidence>
<name>A0AAU8CN86_9HYPH</name>
<dbReference type="PANTHER" id="PTHR30221:SF1">
    <property type="entry name" value="SMALL-CONDUCTANCE MECHANOSENSITIVE CHANNEL"/>
    <property type="match status" value="1"/>
</dbReference>
<dbReference type="InterPro" id="IPR010920">
    <property type="entry name" value="LSM_dom_sf"/>
</dbReference>
<keyword evidence="7" id="KW-0997">Cell inner membrane</keyword>
<evidence type="ECO:0000313" key="10">
    <source>
        <dbReference type="EMBL" id="XCG48204.1"/>
    </source>
</evidence>
<dbReference type="InterPro" id="IPR011014">
    <property type="entry name" value="MscS_channel_TM-2"/>
</dbReference>
<feature type="transmembrane region" description="Helical" evidence="7">
    <location>
        <begin position="72"/>
        <end position="90"/>
    </location>
</feature>
<keyword evidence="3" id="KW-1003">Cell membrane</keyword>
<dbReference type="GO" id="GO:0008381">
    <property type="term" value="F:mechanosensitive monoatomic ion channel activity"/>
    <property type="evidence" value="ECO:0007669"/>
    <property type="project" value="InterPro"/>
</dbReference>
<comment type="function">
    <text evidence="7">Mechanosensitive channel that participates in the regulation of osmotic pressure changes within the cell, opening in response to stretch forces in the membrane lipid bilayer, without the need for other proteins. Contributes to normal resistance to hypoosmotic shock. Forms an ion channel of 1.0 nanosiemens conductance with a slight preference for anions.</text>
</comment>